<feature type="compositionally biased region" description="Polar residues" evidence="1">
    <location>
        <begin position="80"/>
        <end position="91"/>
    </location>
</feature>
<gene>
    <name evidence="2" type="ORF">CSUB01_04514</name>
</gene>
<feature type="region of interest" description="Disordered" evidence="1">
    <location>
        <begin position="1"/>
        <end position="123"/>
    </location>
</feature>
<feature type="compositionally biased region" description="Basic and acidic residues" evidence="1">
    <location>
        <begin position="147"/>
        <end position="178"/>
    </location>
</feature>
<evidence type="ECO:0000256" key="1">
    <source>
        <dbReference type="SAM" id="MobiDB-lite"/>
    </source>
</evidence>
<feature type="compositionally biased region" description="Low complexity" evidence="1">
    <location>
        <begin position="1"/>
        <end position="25"/>
    </location>
</feature>
<dbReference type="Proteomes" id="UP000027238">
    <property type="component" value="Unassembled WGS sequence"/>
</dbReference>
<evidence type="ECO:0000313" key="2">
    <source>
        <dbReference type="EMBL" id="KDN61191.1"/>
    </source>
</evidence>
<dbReference type="AlphaFoldDB" id="A0A066X656"/>
<accession>A0A066X656</accession>
<evidence type="ECO:0000313" key="3">
    <source>
        <dbReference type="Proteomes" id="UP000027238"/>
    </source>
</evidence>
<feature type="compositionally biased region" description="Low complexity" evidence="1">
    <location>
        <begin position="92"/>
        <end position="111"/>
    </location>
</feature>
<evidence type="ECO:0008006" key="4">
    <source>
        <dbReference type="Google" id="ProtNLM"/>
    </source>
</evidence>
<proteinExistence type="predicted"/>
<dbReference type="HOGENOM" id="CLU_087700_1_0_1"/>
<keyword evidence="3" id="KW-1185">Reference proteome</keyword>
<protein>
    <recommendedName>
        <fullName evidence="4">Ubiquitin-like protein smt3</fullName>
    </recommendedName>
</protein>
<dbReference type="EMBL" id="JMSE01001439">
    <property type="protein sequence ID" value="KDN61191.1"/>
    <property type="molecule type" value="Genomic_DNA"/>
</dbReference>
<name>A0A066X656_COLSU</name>
<feature type="compositionally biased region" description="Acidic residues" evidence="1">
    <location>
        <begin position="38"/>
        <end position="58"/>
    </location>
</feature>
<dbReference type="OrthoDB" id="5418203at2759"/>
<comment type="caution">
    <text evidence="2">The sequence shown here is derived from an EMBL/GenBank/DDBJ whole genome shotgun (WGS) entry which is preliminary data.</text>
</comment>
<dbReference type="eggNOG" id="ENOG502SQFV">
    <property type="taxonomic scope" value="Eukaryota"/>
</dbReference>
<dbReference type="OMA" id="PTQFEYP"/>
<feature type="region of interest" description="Disordered" evidence="1">
    <location>
        <begin position="147"/>
        <end position="184"/>
    </location>
</feature>
<sequence length="184" mass="20042">MPSSSQKSDLTSSLSKLSINSSKKMPATKKTKEKVADSWEDEDVDEEEEGEDDDDDKVEVDGTARPQTDGSKAPPPTPISPTYSAADQSSSPFAAVDASAPYAPSAPSVGSGNSGVRRPEKTDAVARRMIASALGVKVPRMTEEQRAYDKAVKEKERKRREEEKAAEKRRLEEAEKARAAIWED</sequence>
<reference evidence="3" key="1">
    <citation type="journal article" date="2014" name="Genome Announc.">
        <title>Draft genome sequence of Colletotrichum sublineola, a destructive pathogen of cultivated sorghum.</title>
        <authorList>
            <person name="Baroncelli R."/>
            <person name="Sanz-Martin J.M."/>
            <person name="Rech G.E."/>
            <person name="Sukno S.A."/>
            <person name="Thon M.R."/>
        </authorList>
    </citation>
    <scope>NUCLEOTIDE SEQUENCE [LARGE SCALE GENOMIC DNA]</scope>
    <source>
        <strain evidence="3">TX430BB</strain>
    </source>
</reference>
<organism evidence="2 3">
    <name type="scientific">Colletotrichum sublineola</name>
    <name type="common">Sorghum anthracnose fungus</name>
    <dbReference type="NCBI Taxonomy" id="1173701"/>
    <lineage>
        <taxon>Eukaryota</taxon>
        <taxon>Fungi</taxon>
        <taxon>Dikarya</taxon>
        <taxon>Ascomycota</taxon>
        <taxon>Pezizomycotina</taxon>
        <taxon>Sordariomycetes</taxon>
        <taxon>Hypocreomycetidae</taxon>
        <taxon>Glomerellales</taxon>
        <taxon>Glomerellaceae</taxon>
        <taxon>Colletotrichum</taxon>
        <taxon>Colletotrichum graminicola species complex</taxon>
    </lineage>
</organism>